<organism evidence="1 2">
    <name type="scientific">Rhodobium gokarnense</name>
    <dbReference type="NCBI Taxonomy" id="364296"/>
    <lineage>
        <taxon>Bacteria</taxon>
        <taxon>Pseudomonadati</taxon>
        <taxon>Pseudomonadota</taxon>
        <taxon>Alphaproteobacteria</taxon>
        <taxon>Hyphomicrobiales</taxon>
        <taxon>Rhodobiaceae</taxon>
        <taxon>Rhodobium</taxon>
    </lineage>
</organism>
<keyword evidence="2" id="KW-1185">Reference proteome</keyword>
<name>A0ABT3HF05_9HYPH</name>
<proteinExistence type="predicted"/>
<dbReference type="RefSeq" id="WP_264602573.1">
    <property type="nucleotide sequence ID" value="NZ_JAOQNS010000010.1"/>
</dbReference>
<dbReference type="Proteomes" id="UP001209755">
    <property type="component" value="Unassembled WGS sequence"/>
</dbReference>
<dbReference type="Gene3D" id="3.20.20.80">
    <property type="entry name" value="Glycosidases"/>
    <property type="match status" value="1"/>
</dbReference>
<dbReference type="EMBL" id="JAOQNS010000010">
    <property type="protein sequence ID" value="MCW2308977.1"/>
    <property type="molecule type" value="Genomic_DNA"/>
</dbReference>
<protein>
    <submittedName>
        <fullName evidence="1">Uncharacterized protein</fullName>
    </submittedName>
</protein>
<comment type="caution">
    <text evidence="1">The sequence shown here is derived from an EMBL/GenBank/DDBJ whole genome shotgun (WGS) entry which is preliminary data.</text>
</comment>
<accession>A0ABT3HF05</accession>
<gene>
    <name evidence="1" type="ORF">M2319_003328</name>
</gene>
<evidence type="ECO:0000313" key="1">
    <source>
        <dbReference type="EMBL" id="MCW2308977.1"/>
    </source>
</evidence>
<reference evidence="2" key="1">
    <citation type="submission" date="2023-07" db="EMBL/GenBank/DDBJ databases">
        <title>Genome sequencing of Purple Non-Sulfur Bacteria from various extreme environments.</title>
        <authorList>
            <person name="Mayer M."/>
        </authorList>
    </citation>
    <scope>NUCLEOTIDE SEQUENCE [LARGE SCALE GENOMIC DNA]</scope>
    <source>
        <strain evidence="2">DSM 17935</strain>
    </source>
</reference>
<sequence length="372" mass="41290">MKIYDNVWYTRFRLEPEEAADILAVMGVTYVMAQSRILPMQDTAIESAATAADAARLATLDDRAFRDALAARGIFYFASINIGFDPAFIGAHPDLVPIDQTGRREEKVDWYMGLPPDRTANIDHKIGMIEPAVRALMPDGVHLGFIRWPGLWEIWLPDVRREDMPDFCYGPGTLSRFCSDTGADIPLNDPRAASKVIAERYPAAWRDWKCGVTTGAVTRIKAAAAAIKPDVEIAINTLPFFTDDFDNAVEEVFGQSVPGLAGVAEVFEVMTYHQILGRDAEWPGRIGADVKRRSGGRTTVCTIQGSALYLEGMHAGRGRSETISTEEFIHMVDAVEASDADGVCVFTFTDFLNMRDTADGRRRIDRLRAFRK</sequence>
<evidence type="ECO:0000313" key="2">
    <source>
        <dbReference type="Proteomes" id="UP001209755"/>
    </source>
</evidence>